<organism evidence="2 3">
    <name type="scientific">Dictyostelium firmibasis</name>
    <dbReference type="NCBI Taxonomy" id="79012"/>
    <lineage>
        <taxon>Eukaryota</taxon>
        <taxon>Amoebozoa</taxon>
        <taxon>Evosea</taxon>
        <taxon>Eumycetozoa</taxon>
        <taxon>Dictyostelia</taxon>
        <taxon>Dictyosteliales</taxon>
        <taxon>Dictyosteliaceae</taxon>
        <taxon>Dictyostelium</taxon>
    </lineage>
</organism>
<dbReference type="PANTHER" id="PTHR31984:SF17">
    <property type="entry name" value="TRANSCRIPTIONAL REGULATOR"/>
    <property type="match status" value="1"/>
</dbReference>
<evidence type="ECO:0000313" key="2">
    <source>
        <dbReference type="EMBL" id="KAK5579191.1"/>
    </source>
</evidence>
<dbReference type="SUPFAM" id="SSF143456">
    <property type="entry name" value="VC0467-like"/>
    <property type="match status" value="1"/>
</dbReference>
<evidence type="ECO:0000256" key="1">
    <source>
        <dbReference type="SAM" id="Coils"/>
    </source>
</evidence>
<accession>A0AAN7U0X2</accession>
<name>A0AAN7U0X2_9MYCE</name>
<keyword evidence="3" id="KW-1185">Reference proteome</keyword>
<protein>
    <submittedName>
        <fullName evidence="2">Uncharacterized protein</fullName>
    </submittedName>
</protein>
<proteinExistence type="predicted"/>
<dbReference type="AlphaFoldDB" id="A0AAN7U0X2"/>
<dbReference type="InterPro" id="IPR003774">
    <property type="entry name" value="AlgH-like"/>
</dbReference>
<keyword evidence="1" id="KW-0175">Coiled coil</keyword>
<dbReference type="Pfam" id="PF02622">
    <property type="entry name" value="DUF179"/>
    <property type="match status" value="1"/>
</dbReference>
<dbReference type="Gene3D" id="3.40.1740.10">
    <property type="entry name" value="VC0467-like"/>
    <property type="match status" value="1"/>
</dbReference>
<evidence type="ECO:0000313" key="3">
    <source>
        <dbReference type="Proteomes" id="UP001344447"/>
    </source>
</evidence>
<feature type="coiled-coil region" evidence="1">
    <location>
        <begin position="203"/>
        <end position="230"/>
    </location>
</feature>
<reference evidence="2 3" key="1">
    <citation type="submission" date="2023-11" db="EMBL/GenBank/DDBJ databases">
        <title>Dfirmibasis_genome.</title>
        <authorList>
            <person name="Edelbroek B."/>
            <person name="Kjellin J."/>
            <person name="Jerlstrom-Hultqvist J."/>
            <person name="Soderbom F."/>
        </authorList>
    </citation>
    <scope>NUCLEOTIDE SEQUENCE [LARGE SCALE GENOMIC DNA]</scope>
    <source>
        <strain evidence="2 3">TNS-C-14</strain>
    </source>
</reference>
<gene>
    <name evidence="2" type="ORF">RB653_008870</name>
</gene>
<dbReference type="Proteomes" id="UP001344447">
    <property type="component" value="Unassembled WGS sequence"/>
</dbReference>
<sequence length="469" mass="53743">MANNNNKTKDISMFLYRNLVRQCSKIDKNPQYKQYFVTPKSLRPSLPTFFLPSVSFLQKLKVNFRESCNENLKTNDIVKINSSLSNGFGVLKNINLSKYSNYDSNQDQIILQMKKFYNKMGNLNNEHEIDPTIQQTPKSLNLNIPIINNNLINSSPSLPTKKTYDKPNTTVTTKNSIETITKPSTLTPSATTTATKNSTNLFKERKLTKKEQIKLQKQQLLEKQKEVKDRKFWPVTNEEFEEDDEDNSFGLNKIKPGTLLIAHPSLGDGFDKKVVLITHSIGGSHYGFFINCPIPTIDVLPYVDYEMKTYYEKATDEINGSKNFSKLYKYALKRPIGPLKFLNWNYGGHESISGYPSGIDELPCAQIIHPFSNLLGSKKIRDGLYIGGKLKDISNKIRNKEIDKNKLLMFIGCSMWRPGQLEKEIKEGAWFRAECYNDILFKQSKPQSIWADALESMGGDYRDLVKKKF</sequence>
<comment type="caution">
    <text evidence="2">The sequence shown here is derived from an EMBL/GenBank/DDBJ whole genome shotgun (WGS) entry which is preliminary data.</text>
</comment>
<dbReference type="PANTHER" id="PTHR31984">
    <property type="entry name" value="TRANSPORTER, PUTATIVE (DUF179)-RELATED"/>
    <property type="match status" value="1"/>
</dbReference>
<dbReference type="EMBL" id="JAVFKY010000003">
    <property type="protein sequence ID" value="KAK5579191.1"/>
    <property type="molecule type" value="Genomic_DNA"/>
</dbReference>